<dbReference type="PROSITE" id="PS50931">
    <property type="entry name" value="HTH_LYSR"/>
    <property type="match status" value="1"/>
</dbReference>
<protein>
    <submittedName>
        <fullName evidence="6">LysR family transcriptional regulator, cys regulon transcriptional activator</fullName>
    </submittedName>
</protein>
<keyword evidence="3" id="KW-0238">DNA-binding</keyword>
<dbReference type="PANTHER" id="PTHR30126:SF6">
    <property type="entry name" value="HTH-TYPE TRANSCRIPTIONAL REGULATOR CYSB-RELATED"/>
    <property type="match status" value="1"/>
</dbReference>
<dbReference type="InterPro" id="IPR005119">
    <property type="entry name" value="LysR_subst-bd"/>
</dbReference>
<dbReference type="Gene3D" id="1.10.10.10">
    <property type="entry name" value="Winged helix-like DNA-binding domain superfamily/Winged helix DNA-binding domain"/>
    <property type="match status" value="1"/>
</dbReference>
<evidence type="ECO:0000259" key="5">
    <source>
        <dbReference type="PROSITE" id="PS50931"/>
    </source>
</evidence>
<dbReference type="InterPro" id="IPR000847">
    <property type="entry name" value="LysR_HTH_N"/>
</dbReference>
<dbReference type="Gene3D" id="3.40.190.10">
    <property type="entry name" value="Periplasmic binding protein-like II"/>
    <property type="match status" value="2"/>
</dbReference>
<dbReference type="Pfam" id="PF00126">
    <property type="entry name" value="HTH_1"/>
    <property type="match status" value="1"/>
</dbReference>
<gene>
    <name evidence="6" type="ORF">SAMN05421693_13115</name>
</gene>
<reference evidence="6 7" key="1">
    <citation type="submission" date="2016-10" db="EMBL/GenBank/DDBJ databases">
        <authorList>
            <person name="de Groot N.N."/>
        </authorList>
    </citation>
    <scope>NUCLEOTIDE SEQUENCE [LARGE SCALE GENOMIC DNA]</scope>
    <source>
        <strain evidence="6 7">B7-7</strain>
    </source>
</reference>
<evidence type="ECO:0000313" key="7">
    <source>
        <dbReference type="Proteomes" id="UP000199496"/>
    </source>
</evidence>
<accession>A0A1H9G036</accession>
<sequence length="324" mass="36272">MKLQQLRYLKAIVENNLNVTVAAERLFTSQPGVSKQVKLLEEELGLEIFHRSGKHFTHVTPAGRQILARAEHILTEVENIQSLARDFTDEASGTLRIATTHTQARYFLPPLITRFRRRYPRVHLLIHQGTPPQIAQMAATGEVDLAIATEAIALNQELLMIPAYRWHHCVVVNKAHPLTQDDRLTLNAVAKYPIVTYVHGFSGRGRLEQDFAHAGLTPEIVLSAADSDVIKTYVRLGLGVGIIAHMAYEPDQDKDLSYLDARTLFTENVTGVGFRKGVYLRQFMGHFINLLAPHAGEEIIDAALKAQRQEDVTALFDGLPLPEH</sequence>
<dbReference type="SUPFAM" id="SSF46785">
    <property type="entry name" value="Winged helix' DNA-binding domain"/>
    <property type="match status" value="1"/>
</dbReference>
<dbReference type="NCBIfam" id="NF009326">
    <property type="entry name" value="PRK12681.1"/>
    <property type="match status" value="1"/>
</dbReference>
<dbReference type="RefSeq" id="WP_090209076.1">
    <property type="nucleotide sequence ID" value="NZ_FOFO01000031.1"/>
</dbReference>
<dbReference type="Pfam" id="PF03466">
    <property type="entry name" value="LysR_substrate"/>
    <property type="match status" value="1"/>
</dbReference>
<dbReference type="InterPro" id="IPR037423">
    <property type="entry name" value="CysB_PBP2"/>
</dbReference>
<dbReference type="InterPro" id="IPR036390">
    <property type="entry name" value="WH_DNA-bd_sf"/>
</dbReference>
<dbReference type="NCBIfam" id="NF009327">
    <property type="entry name" value="PRK12684.1"/>
    <property type="match status" value="1"/>
</dbReference>
<keyword evidence="7" id="KW-1185">Reference proteome</keyword>
<dbReference type="EMBL" id="FOFO01000031">
    <property type="protein sequence ID" value="SEQ43500.1"/>
    <property type="molecule type" value="Genomic_DNA"/>
</dbReference>
<evidence type="ECO:0000256" key="1">
    <source>
        <dbReference type="ARBA" id="ARBA00009437"/>
    </source>
</evidence>
<dbReference type="GO" id="GO:0019344">
    <property type="term" value="P:cysteine biosynthetic process"/>
    <property type="evidence" value="ECO:0007669"/>
    <property type="project" value="TreeGrafter"/>
</dbReference>
<evidence type="ECO:0000256" key="2">
    <source>
        <dbReference type="ARBA" id="ARBA00023015"/>
    </source>
</evidence>
<proteinExistence type="inferred from homology"/>
<dbReference type="GO" id="GO:0000976">
    <property type="term" value="F:transcription cis-regulatory region binding"/>
    <property type="evidence" value="ECO:0007669"/>
    <property type="project" value="TreeGrafter"/>
</dbReference>
<dbReference type="PANTHER" id="PTHR30126">
    <property type="entry name" value="HTH-TYPE TRANSCRIPTIONAL REGULATOR"/>
    <property type="match status" value="1"/>
</dbReference>
<dbReference type="Proteomes" id="UP000199496">
    <property type="component" value="Unassembled WGS sequence"/>
</dbReference>
<dbReference type="PRINTS" id="PR00039">
    <property type="entry name" value="HTHLYSR"/>
</dbReference>
<keyword evidence="2" id="KW-0805">Transcription regulation</keyword>
<evidence type="ECO:0000313" key="6">
    <source>
        <dbReference type="EMBL" id="SEQ43500.1"/>
    </source>
</evidence>
<dbReference type="OrthoDB" id="5297026at2"/>
<comment type="similarity">
    <text evidence="1">Belongs to the LysR transcriptional regulatory family.</text>
</comment>
<name>A0A1H9G036_9GAMM</name>
<evidence type="ECO:0000256" key="3">
    <source>
        <dbReference type="ARBA" id="ARBA00023125"/>
    </source>
</evidence>
<keyword evidence="4" id="KW-0804">Transcription</keyword>
<dbReference type="STRING" id="867345.SAMN05421693_13115"/>
<dbReference type="AlphaFoldDB" id="A0A1H9G036"/>
<dbReference type="SUPFAM" id="SSF53850">
    <property type="entry name" value="Periplasmic binding protein-like II"/>
    <property type="match status" value="1"/>
</dbReference>
<feature type="domain" description="HTH lysR-type" evidence="5">
    <location>
        <begin position="1"/>
        <end position="57"/>
    </location>
</feature>
<dbReference type="GO" id="GO:0003700">
    <property type="term" value="F:DNA-binding transcription factor activity"/>
    <property type="evidence" value="ECO:0007669"/>
    <property type="project" value="InterPro"/>
</dbReference>
<dbReference type="CDD" id="cd08413">
    <property type="entry name" value="PBP2_CysB_like"/>
    <property type="match status" value="1"/>
</dbReference>
<evidence type="ECO:0000256" key="4">
    <source>
        <dbReference type="ARBA" id="ARBA00023163"/>
    </source>
</evidence>
<organism evidence="6 7">
    <name type="scientific">Ectothiorhodospira magna</name>
    <dbReference type="NCBI Taxonomy" id="867345"/>
    <lineage>
        <taxon>Bacteria</taxon>
        <taxon>Pseudomonadati</taxon>
        <taxon>Pseudomonadota</taxon>
        <taxon>Gammaproteobacteria</taxon>
        <taxon>Chromatiales</taxon>
        <taxon>Ectothiorhodospiraceae</taxon>
        <taxon>Ectothiorhodospira</taxon>
    </lineage>
</organism>
<dbReference type="InterPro" id="IPR036388">
    <property type="entry name" value="WH-like_DNA-bd_sf"/>
</dbReference>